<name>B6SLM6_MAIZE</name>
<organism evidence="3">
    <name type="scientific">Zea mays</name>
    <name type="common">Maize</name>
    <dbReference type="NCBI Taxonomy" id="4577"/>
    <lineage>
        <taxon>Eukaryota</taxon>
        <taxon>Viridiplantae</taxon>
        <taxon>Streptophyta</taxon>
        <taxon>Embryophyta</taxon>
        <taxon>Tracheophyta</taxon>
        <taxon>Spermatophyta</taxon>
        <taxon>Magnoliopsida</taxon>
        <taxon>Liliopsida</taxon>
        <taxon>Poales</taxon>
        <taxon>Poaceae</taxon>
        <taxon>PACMAD clade</taxon>
        <taxon>Panicoideae</taxon>
        <taxon>Andropogonodae</taxon>
        <taxon>Andropogoneae</taxon>
        <taxon>Tripsacinae</taxon>
        <taxon>Zea</taxon>
    </lineage>
</organism>
<dbReference type="Pfam" id="PF04187">
    <property type="entry name" value="Cofac_haem_bdg"/>
    <property type="match status" value="1"/>
</dbReference>
<feature type="domain" description="Haem-binding uptake Tiki superfamily ChaN" evidence="2">
    <location>
        <begin position="135"/>
        <end position="203"/>
    </location>
</feature>
<dbReference type="SUPFAM" id="SSF159501">
    <property type="entry name" value="EreA/ChaN-like"/>
    <property type="match status" value="1"/>
</dbReference>
<evidence type="ECO:0000313" key="3">
    <source>
        <dbReference type="EMBL" id="ACG25759.1"/>
    </source>
</evidence>
<reference evidence="3" key="1">
    <citation type="journal article" date="2009" name="Plant Mol. Biol.">
        <title>Insights into corn genes derived from large-scale cDNA sequencing.</title>
        <authorList>
            <person name="Alexandrov N.N."/>
            <person name="Brover V.V."/>
            <person name="Freidin S."/>
            <person name="Troukhan M.E."/>
            <person name="Tatarinova T.V."/>
            <person name="Zhang H."/>
            <person name="Swaller T.J."/>
            <person name="Lu Y.P."/>
            <person name="Bouck J."/>
            <person name="Flavell R.B."/>
            <person name="Feldmann K.A."/>
        </authorList>
    </citation>
    <scope>NUCLEOTIDE SEQUENCE</scope>
</reference>
<evidence type="ECO:0000256" key="1">
    <source>
        <dbReference type="SAM" id="MobiDB-lite"/>
    </source>
</evidence>
<accession>B6SLM6</accession>
<dbReference type="ExpressionAtlas" id="B6SLM6">
    <property type="expression patterns" value="baseline and differential"/>
</dbReference>
<dbReference type="EMBL" id="EU953641">
    <property type="protein sequence ID" value="ACG25759.1"/>
    <property type="molecule type" value="mRNA"/>
</dbReference>
<dbReference type="InterPro" id="IPR007314">
    <property type="entry name" value="Cofac_haem-bd_dom"/>
</dbReference>
<dbReference type="AlphaFoldDB" id="B6SLM6"/>
<sequence length="211" mass="22127">MLSHAPSQIPAASKPRLSSRRRSSRLGAKHLTATAAAASTLRSVSASRRGFVLFVPSLAAASAVLRPLPSAATEADDTESPAPHPPPTEESLSPQPAADAAETKPEASESAMSRVYDATVLGEPEALAGDARGRVWEKLAAARVVYLGVAELEPDPDDRVVELEIVRGLAGRCADAGRGLALALEAFPCDLQQQLDQFMDGRCGAALRLRL</sequence>
<evidence type="ECO:0000259" key="2">
    <source>
        <dbReference type="Pfam" id="PF04187"/>
    </source>
</evidence>
<proteinExistence type="evidence at transcript level"/>
<feature type="compositionally biased region" description="Basic residues" evidence="1">
    <location>
        <begin position="17"/>
        <end position="28"/>
    </location>
</feature>
<feature type="region of interest" description="Disordered" evidence="1">
    <location>
        <begin position="1"/>
        <end position="39"/>
    </location>
</feature>
<feature type="region of interest" description="Disordered" evidence="1">
    <location>
        <begin position="71"/>
        <end position="112"/>
    </location>
</feature>
<protein>
    <recommendedName>
        <fullName evidence="2">Haem-binding uptake Tiki superfamily ChaN domain-containing protein</fullName>
    </recommendedName>
</protein>
<dbReference type="Gene3D" id="3.40.50.11550">
    <property type="match status" value="1"/>
</dbReference>